<accession>F0T099</accession>
<evidence type="ECO:0000256" key="2">
    <source>
        <dbReference type="ARBA" id="ARBA00022490"/>
    </source>
</evidence>
<keyword evidence="4 6" id="KW-0378">Hydrolase</keyword>
<comment type="function">
    <text evidence="6">Bidirectionally degrades single-stranded DNA into large acid-insoluble oligonucleotides, which are then degraded further into small acid-soluble oligonucleotides.</text>
</comment>
<dbReference type="InterPro" id="IPR003761">
    <property type="entry name" value="Exonuc_VII_S"/>
</dbReference>
<sequence length="85" mass="9595">MAKQKRGISYEDGLEKLEIIINALEKNEIPLDQALALFQEGIGLVHHCNGLLDQAEQKMKVLLQSADQMIIEDFNQTEDDINVSK</sequence>
<dbReference type="EMBL" id="CP002547">
    <property type="protein sequence ID" value="ADY56186.1"/>
    <property type="molecule type" value="Genomic_DNA"/>
</dbReference>
<keyword evidence="8" id="KW-1185">Reference proteome</keyword>
<dbReference type="PANTHER" id="PTHR34137">
    <property type="entry name" value="EXODEOXYRIBONUCLEASE 7 SMALL SUBUNIT"/>
    <property type="match status" value="1"/>
</dbReference>
<dbReference type="STRING" id="645991.Sgly_1889"/>
<dbReference type="Pfam" id="PF02609">
    <property type="entry name" value="Exonuc_VII_S"/>
    <property type="match status" value="1"/>
</dbReference>
<dbReference type="OrthoDB" id="9798666at2"/>
<comment type="subcellular location">
    <subcellularLocation>
        <location evidence="6">Cytoplasm</location>
    </subcellularLocation>
</comment>
<evidence type="ECO:0000256" key="3">
    <source>
        <dbReference type="ARBA" id="ARBA00022722"/>
    </source>
</evidence>
<dbReference type="NCBIfam" id="TIGR01280">
    <property type="entry name" value="xseB"/>
    <property type="match status" value="1"/>
</dbReference>
<protein>
    <recommendedName>
        <fullName evidence="6">Exodeoxyribonuclease 7 small subunit</fullName>
        <ecNumber evidence="6">3.1.11.6</ecNumber>
    </recommendedName>
    <alternativeName>
        <fullName evidence="6">Exodeoxyribonuclease VII small subunit</fullName>
        <shortName evidence="6">Exonuclease VII small subunit</shortName>
    </alternativeName>
</protein>
<dbReference type="EC" id="3.1.11.6" evidence="6"/>
<evidence type="ECO:0000256" key="6">
    <source>
        <dbReference type="HAMAP-Rule" id="MF_00337"/>
    </source>
</evidence>
<proteinExistence type="inferred from homology"/>
<dbReference type="GO" id="GO:0009318">
    <property type="term" value="C:exodeoxyribonuclease VII complex"/>
    <property type="evidence" value="ECO:0007669"/>
    <property type="project" value="UniProtKB-UniRule"/>
</dbReference>
<dbReference type="Gene3D" id="1.10.287.1040">
    <property type="entry name" value="Exonuclease VII, small subunit"/>
    <property type="match status" value="1"/>
</dbReference>
<name>F0T099_SYNGF</name>
<dbReference type="InterPro" id="IPR037004">
    <property type="entry name" value="Exonuc_VII_ssu_sf"/>
</dbReference>
<evidence type="ECO:0000313" key="7">
    <source>
        <dbReference type="EMBL" id="ADY56186.1"/>
    </source>
</evidence>
<reference evidence="7 8" key="1">
    <citation type="journal article" date="2011" name="Stand. Genomic Sci.">
        <title>Complete genome sequence of Syntrophobotulus glycolicus type strain (FlGlyR).</title>
        <authorList>
            <person name="Han C."/>
            <person name="Mwirichia R."/>
            <person name="Chertkov O."/>
            <person name="Held B."/>
            <person name="Lapidus A."/>
            <person name="Nolan M."/>
            <person name="Lucas S."/>
            <person name="Hammon N."/>
            <person name="Deshpande S."/>
            <person name="Cheng J.F."/>
            <person name="Tapia R."/>
            <person name="Goodwin L."/>
            <person name="Pitluck S."/>
            <person name="Huntemann M."/>
            <person name="Liolios K."/>
            <person name="Ivanova N."/>
            <person name="Pagani I."/>
            <person name="Mavromatis K."/>
            <person name="Ovchinikova G."/>
            <person name="Pati A."/>
            <person name="Chen A."/>
            <person name="Palaniappan K."/>
            <person name="Land M."/>
            <person name="Hauser L."/>
            <person name="Brambilla E.M."/>
            <person name="Rohde M."/>
            <person name="Spring S."/>
            <person name="Sikorski J."/>
            <person name="Goker M."/>
            <person name="Woyke T."/>
            <person name="Bristow J."/>
            <person name="Eisen J.A."/>
            <person name="Markowitz V."/>
            <person name="Hugenholtz P."/>
            <person name="Kyrpides N.C."/>
            <person name="Klenk H.P."/>
            <person name="Detter J.C."/>
        </authorList>
    </citation>
    <scope>NUCLEOTIDE SEQUENCE [LARGE SCALE GENOMIC DNA]</scope>
    <source>
        <strain evidence="8">DSM 8271 / FlGlyR</strain>
    </source>
</reference>
<dbReference type="KEGG" id="sgy:Sgly_1889"/>
<keyword evidence="3 6" id="KW-0540">Nuclease</keyword>
<dbReference type="GO" id="GO:0005829">
    <property type="term" value="C:cytosol"/>
    <property type="evidence" value="ECO:0007669"/>
    <property type="project" value="TreeGrafter"/>
</dbReference>
<evidence type="ECO:0000256" key="4">
    <source>
        <dbReference type="ARBA" id="ARBA00022801"/>
    </source>
</evidence>
<dbReference type="HAMAP" id="MF_00337">
    <property type="entry name" value="Exonuc_7_S"/>
    <property type="match status" value="1"/>
</dbReference>
<dbReference type="PANTHER" id="PTHR34137:SF1">
    <property type="entry name" value="EXODEOXYRIBONUCLEASE 7 SMALL SUBUNIT"/>
    <property type="match status" value="1"/>
</dbReference>
<reference evidence="8" key="2">
    <citation type="submission" date="2011-02" db="EMBL/GenBank/DDBJ databases">
        <title>The complete genome of Syntrophobotulus glycolicus DSM 8271.</title>
        <authorList>
            <person name="Lucas S."/>
            <person name="Copeland A."/>
            <person name="Lapidus A."/>
            <person name="Bruce D."/>
            <person name="Goodwin L."/>
            <person name="Pitluck S."/>
            <person name="Kyrpides N."/>
            <person name="Mavromatis K."/>
            <person name="Pagani I."/>
            <person name="Ivanova N."/>
            <person name="Mikhailova N."/>
            <person name="Chertkov O."/>
            <person name="Held B."/>
            <person name="Detter J.C."/>
            <person name="Tapia R."/>
            <person name="Han C."/>
            <person name="Land M."/>
            <person name="Hauser L."/>
            <person name="Markowitz V."/>
            <person name="Cheng J.-F."/>
            <person name="Hugenholtz P."/>
            <person name="Woyke T."/>
            <person name="Wu D."/>
            <person name="Spring S."/>
            <person name="Schroeder M."/>
            <person name="Brambilla E."/>
            <person name="Klenk H.-P."/>
            <person name="Eisen J.A."/>
        </authorList>
    </citation>
    <scope>NUCLEOTIDE SEQUENCE [LARGE SCALE GENOMIC DNA]</scope>
    <source>
        <strain evidence="8">DSM 8271 / FlGlyR</strain>
    </source>
</reference>
<dbReference type="eggNOG" id="COG1722">
    <property type="taxonomic scope" value="Bacteria"/>
</dbReference>
<evidence type="ECO:0000313" key="8">
    <source>
        <dbReference type="Proteomes" id="UP000007488"/>
    </source>
</evidence>
<dbReference type="SUPFAM" id="SSF116842">
    <property type="entry name" value="XseB-like"/>
    <property type="match status" value="1"/>
</dbReference>
<keyword evidence="5 6" id="KW-0269">Exonuclease</keyword>
<dbReference type="AlphaFoldDB" id="F0T099"/>
<dbReference type="GO" id="GO:0008855">
    <property type="term" value="F:exodeoxyribonuclease VII activity"/>
    <property type="evidence" value="ECO:0007669"/>
    <property type="project" value="UniProtKB-UniRule"/>
</dbReference>
<evidence type="ECO:0000256" key="1">
    <source>
        <dbReference type="ARBA" id="ARBA00009998"/>
    </source>
</evidence>
<comment type="catalytic activity">
    <reaction evidence="6">
        <text>Exonucleolytic cleavage in either 5'- to 3'- or 3'- to 5'-direction to yield nucleoside 5'-phosphates.</text>
        <dbReference type="EC" id="3.1.11.6"/>
    </reaction>
</comment>
<dbReference type="RefSeq" id="WP_013625054.1">
    <property type="nucleotide sequence ID" value="NC_015172.1"/>
</dbReference>
<comment type="subunit">
    <text evidence="6">Heterooligomer composed of large and small subunits.</text>
</comment>
<gene>
    <name evidence="6" type="primary">xseB</name>
    <name evidence="7" type="ordered locus">Sgly_1889</name>
</gene>
<dbReference type="GO" id="GO:0006308">
    <property type="term" value="P:DNA catabolic process"/>
    <property type="evidence" value="ECO:0007669"/>
    <property type="project" value="UniProtKB-UniRule"/>
</dbReference>
<comment type="similarity">
    <text evidence="1 6">Belongs to the XseB family.</text>
</comment>
<dbReference type="HOGENOM" id="CLU_145918_3_1_9"/>
<evidence type="ECO:0000256" key="5">
    <source>
        <dbReference type="ARBA" id="ARBA00022839"/>
    </source>
</evidence>
<organism evidence="7 8">
    <name type="scientific">Syntrophobotulus glycolicus (strain DSM 8271 / FlGlyR)</name>
    <dbReference type="NCBI Taxonomy" id="645991"/>
    <lineage>
        <taxon>Bacteria</taxon>
        <taxon>Bacillati</taxon>
        <taxon>Bacillota</taxon>
        <taxon>Clostridia</taxon>
        <taxon>Eubacteriales</taxon>
        <taxon>Desulfitobacteriaceae</taxon>
        <taxon>Syntrophobotulus</taxon>
    </lineage>
</organism>
<keyword evidence="2 6" id="KW-0963">Cytoplasm</keyword>
<dbReference type="Proteomes" id="UP000007488">
    <property type="component" value="Chromosome"/>
</dbReference>